<keyword evidence="5" id="KW-0969">Cilium</keyword>
<dbReference type="Ensembl" id="ENSCCRT00020059386.1">
    <property type="protein sequence ID" value="ENSCCRP00020054251.1"/>
    <property type="gene ID" value="ENSCCRG00020024706.1"/>
</dbReference>
<evidence type="ECO:0000256" key="3">
    <source>
        <dbReference type="ARBA" id="ARBA00005822"/>
    </source>
</evidence>
<dbReference type="GO" id="GO:0060271">
    <property type="term" value="P:cilium assembly"/>
    <property type="evidence" value="ECO:0007669"/>
    <property type="project" value="TreeGrafter"/>
</dbReference>
<dbReference type="InterPro" id="IPR014003">
    <property type="entry name" value="BBS5_PH"/>
</dbReference>
<sequence>QMKTRPGEALIDCLDSIEDTKGNNGDRGRLLVTNLRVIWHSLALPRVNLSVGYNCIINITTRTANSVSHLDAWFPHILLNGSYG</sequence>
<comment type="similarity">
    <text evidence="3">Belongs to the BBS5 family.</text>
</comment>
<keyword evidence="4" id="KW-0963">Cytoplasm</keyword>
<evidence type="ECO:0000256" key="7">
    <source>
        <dbReference type="ARBA" id="ARBA00023273"/>
    </source>
</evidence>
<comment type="subcellular location">
    <subcellularLocation>
        <location evidence="1">Cell projection</location>
        <location evidence="1">Cilium</location>
    </subcellularLocation>
    <subcellularLocation>
        <location evidence="2">Cytoplasm</location>
        <location evidence="2">Cytoskeleton</location>
    </subcellularLocation>
</comment>
<accession>A0A8C2FEE5</accession>
<organism evidence="9 10">
    <name type="scientific">Cyprinus carpio</name>
    <name type="common">Common carp</name>
    <dbReference type="NCBI Taxonomy" id="7962"/>
    <lineage>
        <taxon>Eukaryota</taxon>
        <taxon>Metazoa</taxon>
        <taxon>Chordata</taxon>
        <taxon>Craniata</taxon>
        <taxon>Vertebrata</taxon>
        <taxon>Euteleostomi</taxon>
        <taxon>Actinopterygii</taxon>
        <taxon>Neopterygii</taxon>
        <taxon>Teleostei</taxon>
        <taxon>Ostariophysi</taxon>
        <taxon>Cypriniformes</taxon>
        <taxon>Cyprinidae</taxon>
        <taxon>Cyprininae</taxon>
        <taxon>Cyprinus</taxon>
    </lineage>
</organism>
<keyword evidence="7" id="KW-0966">Cell projection</keyword>
<dbReference type="Proteomes" id="UP000694701">
    <property type="component" value="Unplaced"/>
</dbReference>
<dbReference type="SMART" id="SM00683">
    <property type="entry name" value="DM16"/>
    <property type="match status" value="1"/>
</dbReference>
<keyword evidence="6" id="KW-0206">Cytoskeleton</keyword>
<protein>
    <recommendedName>
        <fullName evidence="8">BBSome complex member BBS5 PH domain-containing protein</fullName>
    </recommendedName>
</protein>
<dbReference type="PANTHER" id="PTHR21351:SF0">
    <property type="entry name" value="BARDET-BIEDL SYNDROME 5 PROTEIN"/>
    <property type="match status" value="1"/>
</dbReference>
<feature type="domain" description="BBSome complex member BBS5 PH" evidence="8">
    <location>
        <begin position="8"/>
        <end position="62"/>
    </location>
</feature>
<dbReference type="Pfam" id="PF07289">
    <property type="entry name" value="BBL5"/>
    <property type="match status" value="1"/>
</dbReference>
<dbReference type="AlphaFoldDB" id="A0A8C2FEE5"/>
<dbReference type="InterPro" id="IPR006606">
    <property type="entry name" value="BBL5"/>
</dbReference>
<dbReference type="GO" id="GO:0032266">
    <property type="term" value="F:phosphatidylinositol-3-phosphate binding"/>
    <property type="evidence" value="ECO:0007669"/>
    <property type="project" value="TreeGrafter"/>
</dbReference>
<evidence type="ECO:0000256" key="2">
    <source>
        <dbReference type="ARBA" id="ARBA00004245"/>
    </source>
</evidence>
<proteinExistence type="inferred from homology"/>
<evidence type="ECO:0000256" key="4">
    <source>
        <dbReference type="ARBA" id="ARBA00022490"/>
    </source>
</evidence>
<evidence type="ECO:0000313" key="9">
    <source>
        <dbReference type="Ensembl" id="ENSCCRP00020054251.1"/>
    </source>
</evidence>
<evidence type="ECO:0000259" key="8">
    <source>
        <dbReference type="SMART" id="SM00683"/>
    </source>
</evidence>
<dbReference type="GO" id="GO:0036064">
    <property type="term" value="C:ciliary basal body"/>
    <property type="evidence" value="ECO:0007669"/>
    <property type="project" value="TreeGrafter"/>
</dbReference>
<evidence type="ECO:0000256" key="6">
    <source>
        <dbReference type="ARBA" id="ARBA00023212"/>
    </source>
</evidence>
<evidence type="ECO:0000256" key="5">
    <source>
        <dbReference type="ARBA" id="ARBA00023069"/>
    </source>
</evidence>
<dbReference type="PANTHER" id="PTHR21351">
    <property type="entry name" value="BARDET-BIEDL SYNDROME PROTEIN 5"/>
    <property type="match status" value="1"/>
</dbReference>
<name>A0A8C2FEE5_CYPCA</name>
<evidence type="ECO:0000313" key="10">
    <source>
        <dbReference type="Proteomes" id="UP000694701"/>
    </source>
</evidence>
<reference evidence="9" key="1">
    <citation type="submission" date="2025-08" db="UniProtKB">
        <authorList>
            <consortium name="Ensembl"/>
        </authorList>
    </citation>
    <scope>IDENTIFICATION</scope>
</reference>
<evidence type="ECO:0000256" key="1">
    <source>
        <dbReference type="ARBA" id="ARBA00004138"/>
    </source>
</evidence>
<dbReference type="GO" id="GO:0034464">
    <property type="term" value="C:BBSome"/>
    <property type="evidence" value="ECO:0007669"/>
    <property type="project" value="InterPro"/>
</dbReference>